<feature type="transmembrane region" description="Helical" evidence="1">
    <location>
        <begin position="110"/>
        <end position="135"/>
    </location>
</feature>
<dbReference type="EMBL" id="BAABBW010000003">
    <property type="protein sequence ID" value="GAA4176204.1"/>
    <property type="molecule type" value="Genomic_DNA"/>
</dbReference>
<evidence type="ECO:0000256" key="1">
    <source>
        <dbReference type="SAM" id="Phobius"/>
    </source>
</evidence>
<keyword evidence="1" id="KW-1133">Transmembrane helix</keyword>
<evidence type="ECO:0000313" key="2">
    <source>
        <dbReference type="EMBL" id="GAA4176204.1"/>
    </source>
</evidence>
<organism evidence="2 3">
    <name type="scientific">Gryllotalpicola koreensis</name>
    <dbReference type="NCBI Taxonomy" id="993086"/>
    <lineage>
        <taxon>Bacteria</taxon>
        <taxon>Bacillati</taxon>
        <taxon>Actinomycetota</taxon>
        <taxon>Actinomycetes</taxon>
        <taxon>Micrococcales</taxon>
        <taxon>Microbacteriaceae</taxon>
        <taxon>Gryllotalpicola</taxon>
    </lineage>
</organism>
<comment type="caution">
    <text evidence="2">The sequence shown here is derived from an EMBL/GenBank/DDBJ whole genome shotgun (WGS) entry which is preliminary data.</text>
</comment>
<keyword evidence="3" id="KW-1185">Reference proteome</keyword>
<protein>
    <recommendedName>
        <fullName evidence="4">ABC transporter permease</fullName>
    </recommendedName>
</protein>
<proteinExistence type="predicted"/>
<gene>
    <name evidence="2" type="ORF">GCM10022287_23060</name>
</gene>
<feature type="transmembrane region" description="Helical" evidence="1">
    <location>
        <begin position="39"/>
        <end position="60"/>
    </location>
</feature>
<keyword evidence="1" id="KW-0812">Transmembrane</keyword>
<reference evidence="3" key="1">
    <citation type="journal article" date="2019" name="Int. J. Syst. Evol. Microbiol.">
        <title>The Global Catalogue of Microorganisms (GCM) 10K type strain sequencing project: providing services to taxonomists for standard genome sequencing and annotation.</title>
        <authorList>
            <consortium name="The Broad Institute Genomics Platform"/>
            <consortium name="The Broad Institute Genome Sequencing Center for Infectious Disease"/>
            <person name="Wu L."/>
            <person name="Ma J."/>
        </authorList>
    </citation>
    <scope>NUCLEOTIDE SEQUENCE [LARGE SCALE GENOMIC DNA]</scope>
    <source>
        <strain evidence="3">JCM 17591</strain>
    </source>
</reference>
<name>A0ABP8A2E7_9MICO</name>
<evidence type="ECO:0008006" key="4">
    <source>
        <dbReference type="Google" id="ProtNLM"/>
    </source>
</evidence>
<feature type="transmembrane region" description="Helical" evidence="1">
    <location>
        <begin position="80"/>
        <end position="103"/>
    </location>
</feature>
<feature type="transmembrane region" description="Helical" evidence="1">
    <location>
        <begin position="163"/>
        <end position="185"/>
    </location>
</feature>
<accession>A0ABP8A2E7</accession>
<feature type="transmembrane region" description="Helical" evidence="1">
    <location>
        <begin position="192"/>
        <end position="216"/>
    </location>
</feature>
<sequence>MKTMTTLSALPQASVRSASSFDRVWRIVRLHYLSWRMTLLLPWAILVGILGVNMAIWYLVVITTHADHISGTQYTGSLSYLFVYQAIVAVQLMNLSFGFAMGVSSTRRDFYLGSALFFVVHAAQFTAGIVLLSYVEQWTGGWGVGGHMFQTVYLGTGPLWQRVFTVFFGLLAVLFLGSIFGSVFVRWRAYGLYAIFGILIAVLLGAAALITFAHGWPEVGAWFARNRALGVVAWSLPVTALCGVIGYLALRRAVPRS</sequence>
<evidence type="ECO:0000313" key="3">
    <source>
        <dbReference type="Proteomes" id="UP001501079"/>
    </source>
</evidence>
<dbReference type="Proteomes" id="UP001501079">
    <property type="component" value="Unassembled WGS sequence"/>
</dbReference>
<keyword evidence="1" id="KW-0472">Membrane</keyword>
<feature type="transmembrane region" description="Helical" evidence="1">
    <location>
        <begin position="228"/>
        <end position="250"/>
    </location>
</feature>